<protein>
    <submittedName>
        <fullName evidence="2">DsbC domain-containing protein</fullName>
    </submittedName>
</protein>
<evidence type="ECO:0000313" key="2">
    <source>
        <dbReference type="WBParaSite" id="Pan_g23734.t1"/>
    </source>
</evidence>
<organism evidence="1 2">
    <name type="scientific">Panagrellus redivivus</name>
    <name type="common">Microworm</name>
    <dbReference type="NCBI Taxonomy" id="6233"/>
    <lineage>
        <taxon>Eukaryota</taxon>
        <taxon>Metazoa</taxon>
        <taxon>Ecdysozoa</taxon>
        <taxon>Nematoda</taxon>
        <taxon>Chromadorea</taxon>
        <taxon>Rhabditida</taxon>
        <taxon>Tylenchina</taxon>
        <taxon>Panagrolaimomorpha</taxon>
        <taxon>Panagrolaimoidea</taxon>
        <taxon>Panagrolaimidae</taxon>
        <taxon>Panagrellus</taxon>
    </lineage>
</organism>
<reference evidence="1" key="1">
    <citation type="journal article" date="2013" name="Genetics">
        <title>The draft genome and transcriptome of Panagrellus redivivus are shaped by the harsh demands of a free-living lifestyle.</title>
        <authorList>
            <person name="Srinivasan J."/>
            <person name="Dillman A.R."/>
            <person name="Macchietto M.G."/>
            <person name="Heikkinen L."/>
            <person name="Lakso M."/>
            <person name="Fracchia K.M."/>
            <person name="Antoshechkin I."/>
            <person name="Mortazavi A."/>
            <person name="Wong G."/>
            <person name="Sternberg P.W."/>
        </authorList>
    </citation>
    <scope>NUCLEOTIDE SEQUENCE [LARGE SCALE GENOMIC DNA]</scope>
    <source>
        <strain evidence="1">MT8872</strain>
    </source>
</reference>
<reference evidence="2" key="2">
    <citation type="submission" date="2020-10" db="UniProtKB">
        <authorList>
            <consortium name="WormBaseParasite"/>
        </authorList>
    </citation>
    <scope>IDENTIFICATION</scope>
</reference>
<proteinExistence type="predicted"/>
<accession>A0A7E4VSR1</accession>
<dbReference type="AlphaFoldDB" id="A0A7E4VSR1"/>
<sequence>MEGEELKKALHDSCQCQMTPGTMPKDPVTKINITLKDPSLIKDPVTGEPWIPTIDAATGANNFTPQPTYLPFNAKYGKSDKKGE</sequence>
<name>A0A7E4VSR1_PANRE</name>
<dbReference type="Proteomes" id="UP000492821">
    <property type="component" value="Unassembled WGS sequence"/>
</dbReference>
<evidence type="ECO:0000313" key="1">
    <source>
        <dbReference type="Proteomes" id="UP000492821"/>
    </source>
</evidence>
<dbReference type="WBParaSite" id="Pan_g23734.t1">
    <property type="protein sequence ID" value="Pan_g23734.t1"/>
    <property type="gene ID" value="Pan_g23734"/>
</dbReference>
<keyword evidence="1" id="KW-1185">Reference proteome</keyword>